<evidence type="ECO:0000313" key="3">
    <source>
        <dbReference type="EMBL" id="PGG95728.1"/>
    </source>
</evidence>
<dbReference type="PANTHER" id="PTHR43233:SF1">
    <property type="entry name" value="FAMILY N-ACETYLTRANSFERASE, PUTATIVE (AFU_ORTHOLOGUE AFUA_6G03350)-RELATED"/>
    <property type="match status" value="1"/>
</dbReference>
<evidence type="ECO:0000259" key="2">
    <source>
        <dbReference type="PROSITE" id="PS51186"/>
    </source>
</evidence>
<feature type="domain" description="N-acetyltransferase" evidence="2">
    <location>
        <begin position="139"/>
        <end position="233"/>
    </location>
</feature>
<feature type="compositionally biased region" description="Low complexity" evidence="1">
    <location>
        <begin position="115"/>
        <end position="133"/>
    </location>
</feature>
<dbReference type="SUPFAM" id="SSF55729">
    <property type="entry name" value="Acyl-CoA N-acyltransferases (Nat)"/>
    <property type="match status" value="1"/>
</dbReference>
<protein>
    <recommendedName>
        <fullName evidence="2">N-acetyltransferase domain-containing protein</fullName>
    </recommendedName>
</protein>
<accession>A0A2B7WGJ6</accession>
<dbReference type="PANTHER" id="PTHR43233">
    <property type="entry name" value="FAMILY N-ACETYLTRANSFERASE, PUTATIVE (AFU_ORTHOLOGUE AFUA_6G03350)-RELATED"/>
    <property type="match status" value="1"/>
</dbReference>
<dbReference type="InterPro" id="IPR000182">
    <property type="entry name" value="GNAT_dom"/>
</dbReference>
<feature type="region of interest" description="Disordered" evidence="1">
    <location>
        <begin position="1"/>
        <end position="20"/>
    </location>
</feature>
<dbReference type="Gene3D" id="3.40.630.30">
    <property type="match status" value="1"/>
</dbReference>
<dbReference type="OrthoDB" id="10039976at2759"/>
<evidence type="ECO:0000256" key="1">
    <source>
        <dbReference type="SAM" id="MobiDB-lite"/>
    </source>
</evidence>
<dbReference type="STRING" id="1447875.A0A2B7WGJ6"/>
<reference evidence="3 4" key="1">
    <citation type="submission" date="2017-10" db="EMBL/GenBank/DDBJ databases">
        <title>Comparative genomics in systemic dimorphic fungi from Ajellomycetaceae.</title>
        <authorList>
            <person name="Munoz J.F."/>
            <person name="Mcewen J.G."/>
            <person name="Clay O.K."/>
            <person name="Cuomo C.A."/>
        </authorList>
    </citation>
    <scope>NUCLEOTIDE SEQUENCE [LARGE SCALE GENOMIC DNA]</scope>
    <source>
        <strain evidence="3 4">UAMH5409</strain>
    </source>
</reference>
<dbReference type="InterPro" id="IPR016181">
    <property type="entry name" value="Acyl_CoA_acyltransferase"/>
</dbReference>
<feature type="compositionally biased region" description="Polar residues" evidence="1">
    <location>
        <begin position="1"/>
        <end position="12"/>
    </location>
</feature>
<dbReference type="AlphaFoldDB" id="A0A2B7WGJ6"/>
<organism evidence="3 4">
    <name type="scientific">Helicocarpus griseus UAMH5409</name>
    <dbReference type="NCBI Taxonomy" id="1447875"/>
    <lineage>
        <taxon>Eukaryota</taxon>
        <taxon>Fungi</taxon>
        <taxon>Dikarya</taxon>
        <taxon>Ascomycota</taxon>
        <taxon>Pezizomycotina</taxon>
        <taxon>Eurotiomycetes</taxon>
        <taxon>Eurotiomycetidae</taxon>
        <taxon>Onygenales</taxon>
        <taxon>Ajellomycetaceae</taxon>
        <taxon>Helicocarpus</taxon>
    </lineage>
</organism>
<dbReference type="PROSITE" id="PS51186">
    <property type="entry name" value="GNAT"/>
    <property type="match status" value="1"/>
</dbReference>
<name>A0A2B7WGJ6_9EURO</name>
<gene>
    <name evidence="3" type="ORF">AJ79_09901</name>
</gene>
<dbReference type="EMBL" id="PDNB01000316">
    <property type="protein sequence ID" value="PGG95728.1"/>
    <property type="molecule type" value="Genomic_DNA"/>
</dbReference>
<dbReference type="CDD" id="cd04301">
    <property type="entry name" value="NAT_SF"/>
    <property type="match status" value="1"/>
</dbReference>
<comment type="caution">
    <text evidence="3">The sequence shown here is derived from an EMBL/GenBank/DDBJ whole genome shotgun (WGS) entry which is preliminary data.</text>
</comment>
<dbReference type="InterPro" id="IPR053144">
    <property type="entry name" value="Acetyltransferase_Butenolide"/>
</dbReference>
<dbReference type="Proteomes" id="UP000223968">
    <property type="component" value="Unassembled WGS sequence"/>
</dbReference>
<dbReference type="GO" id="GO:0016747">
    <property type="term" value="F:acyltransferase activity, transferring groups other than amino-acyl groups"/>
    <property type="evidence" value="ECO:0007669"/>
    <property type="project" value="InterPro"/>
</dbReference>
<keyword evidence="4" id="KW-1185">Reference proteome</keyword>
<evidence type="ECO:0000313" key="4">
    <source>
        <dbReference type="Proteomes" id="UP000223968"/>
    </source>
</evidence>
<dbReference type="Pfam" id="PF00583">
    <property type="entry name" value="Acetyltransf_1"/>
    <property type="match status" value="1"/>
</dbReference>
<feature type="region of interest" description="Disordered" evidence="1">
    <location>
        <begin position="115"/>
        <end position="137"/>
    </location>
</feature>
<sequence length="237" mass="26153">MAQLEQTQSQCESDPPHSPVQQWIRSFPSLSLSPSFPCPTKTSIPSDNDPATNGMIEYLISTDPSLLSLSAINAAFAQEYMYWAKPLPEPLLQEMLDRSLCFGVYTCNNNGADTNITTNSATTSTSTDSNSTSQKPFAKNPTQIGFARIVTDNVTIAYLTDVYILPEYQGIGLGSWMLQCVNEWVDGRDESGYFRRLMLLTVGGHRAEYYRRVIGAEQQGRVGEVYVLGRKGKGGLV</sequence>
<proteinExistence type="predicted"/>